<keyword evidence="3 4" id="KW-0443">Lipid metabolism</keyword>
<dbReference type="EMBL" id="JADBJN010000004">
    <property type="protein sequence ID" value="KAG5668842.1"/>
    <property type="molecule type" value="Genomic_DNA"/>
</dbReference>
<dbReference type="CDD" id="cd09071">
    <property type="entry name" value="FAR_C"/>
    <property type="match status" value="1"/>
</dbReference>
<evidence type="ECO:0000256" key="1">
    <source>
        <dbReference type="ARBA" id="ARBA00005928"/>
    </source>
</evidence>
<feature type="domain" description="Fatty acyl-CoA reductase C-terminal" evidence="5">
    <location>
        <begin position="359"/>
        <end position="449"/>
    </location>
</feature>
<dbReference type="AlphaFoldDB" id="A0A9J6BGL3"/>
<dbReference type="Pfam" id="PF03015">
    <property type="entry name" value="Sterile"/>
    <property type="match status" value="1"/>
</dbReference>
<evidence type="ECO:0000256" key="2">
    <source>
        <dbReference type="ARBA" id="ARBA00022516"/>
    </source>
</evidence>
<dbReference type="InterPro" id="IPR026055">
    <property type="entry name" value="FAR"/>
</dbReference>
<dbReference type="PANTHER" id="PTHR11011:SF61">
    <property type="entry name" value="FATTY ACYL-COA REDUCTASE"/>
    <property type="match status" value="1"/>
</dbReference>
<dbReference type="GO" id="GO:0005777">
    <property type="term" value="C:peroxisome"/>
    <property type="evidence" value="ECO:0007669"/>
    <property type="project" value="TreeGrafter"/>
</dbReference>
<dbReference type="SUPFAM" id="SSF51735">
    <property type="entry name" value="NAD(P)-binding Rossmann-fold domains"/>
    <property type="match status" value="1"/>
</dbReference>
<dbReference type="InterPro" id="IPR013120">
    <property type="entry name" value="FAR_NAD-bd"/>
</dbReference>
<dbReference type="Proteomes" id="UP001107558">
    <property type="component" value="Chromosome 4"/>
</dbReference>
<protein>
    <recommendedName>
        <fullName evidence="4">Fatty acyl-CoA reductase</fullName>
        <ecNumber evidence="4">1.2.1.84</ecNumber>
    </recommendedName>
</protein>
<keyword evidence="4" id="KW-0812">Transmembrane</keyword>
<evidence type="ECO:0000313" key="7">
    <source>
        <dbReference type="EMBL" id="KAG5668842.1"/>
    </source>
</evidence>
<dbReference type="GO" id="GO:0102965">
    <property type="term" value="F:alcohol-forming long-chain fatty acyl-CoA reductase activity"/>
    <property type="evidence" value="ECO:0007669"/>
    <property type="project" value="UniProtKB-EC"/>
</dbReference>
<comment type="function">
    <text evidence="4">Catalyzes the reduction of fatty acyl-CoA to fatty alcohols.</text>
</comment>
<dbReference type="GO" id="GO:0080019">
    <property type="term" value="F:alcohol-forming very long-chain fatty acyl-CoA reductase activity"/>
    <property type="evidence" value="ECO:0007669"/>
    <property type="project" value="InterPro"/>
</dbReference>
<dbReference type="PANTHER" id="PTHR11011">
    <property type="entry name" value="MALE STERILITY PROTEIN 2-RELATED"/>
    <property type="match status" value="1"/>
</dbReference>
<evidence type="ECO:0000259" key="6">
    <source>
        <dbReference type="Pfam" id="PF07993"/>
    </source>
</evidence>
<accession>A0A9J6BGL3</accession>
<keyword evidence="8" id="KW-1185">Reference proteome</keyword>
<evidence type="ECO:0000256" key="3">
    <source>
        <dbReference type="ARBA" id="ARBA00023098"/>
    </source>
</evidence>
<keyword evidence="4" id="KW-0521">NADP</keyword>
<keyword evidence="4" id="KW-0560">Oxidoreductase</keyword>
<name>A0A9J6BGL3_POLVA</name>
<sequence length="488" mass="56956">MDVDRIAEVFKDQVLFITGATGFMGKVFLERLLRVTEVRKIFILIRPKRNKNSEERLIELFANPLFDQLKSIKSMSEILEKVIVIAGDCSYKDLNISPADRAAIVSQVSMIYHFAATVKFNEKFKCAIELNVRGTREMVKIAFDCSKLKVFCHLSTAFCHLKEKFLLNQFYEVSADPHEIIDIVEKFDEDEVGKMLSEYLCDTIPNTYVFTKGLSEAIIAKAQEKYKLPMMIARPAIILPIYKDPLPGWTDNLYNITGALAAGGLGVCRSFLCDKDDVVNITCVDYATGNVMTSVWHYLQEKPKSLYVINLEYLKCSLIDDFQKAIKARQEIPSDFVFWYPNVHFTDNVFIHFFNLIFFQWLPSLFIDFILILLGKKPMFINIQKKMFNELKIVKIFIKDNWTFDQTKIVEIYKLLNKRELESYGTESRNSEQYHRNISLGLRRFILKQKDENIGRAQMTLKIIFIIDRLVKGAFFYWIIKKLWSIFW</sequence>
<reference evidence="7" key="1">
    <citation type="submission" date="2021-03" db="EMBL/GenBank/DDBJ databases">
        <title>Chromosome level genome of the anhydrobiotic midge Polypedilum vanderplanki.</title>
        <authorList>
            <person name="Yoshida Y."/>
            <person name="Kikawada T."/>
            <person name="Gusev O."/>
        </authorList>
    </citation>
    <scope>NUCLEOTIDE SEQUENCE</scope>
    <source>
        <strain evidence="7">NIAS01</strain>
        <tissue evidence="7">Whole body or cell culture</tissue>
    </source>
</reference>
<keyword evidence="4" id="KW-0472">Membrane</keyword>
<dbReference type="GO" id="GO:0035336">
    <property type="term" value="P:long-chain fatty-acyl-CoA metabolic process"/>
    <property type="evidence" value="ECO:0007669"/>
    <property type="project" value="TreeGrafter"/>
</dbReference>
<comment type="catalytic activity">
    <reaction evidence="4">
        <text>a long-chain fatty acyl-CoA + 2 NADPH + 2 H(+) = a long-chain primary fatty alcohol + 2 NADP(+) + CoA</text>
        <dbReference type="Rhea" id="RHEA:52716"/>
        <dbReference type="ChEBI" id="CHEBI:15378"/>
        <dbReference type="ChEBI" id="CHEBI:57287"/>
        <dbReference type="ChEBI" id="CHEBI:57783"/>
        <dbReference type="ChEBI" id="CHEBI:58349"/>
        <dbReference type="ChEBI" id="CHEBI:77396"/>
        <dbReference type="ChEBI" id="CHEBI:83139"/>
        <dbReference type="EC" id="1.2.1.84"/>
    </reaction>
</comment>
<dbReference type="OrthoDB" id="429813at2759"/>
<proteinExistence type="inferred from homology"/>
<evidence type="ECO:0000256" key="4">
    <source>
        <dbReference type="RuleBase" id="RU363097"/>
    </source>
</evidence>
<dbReference type="Gene3D" id="3.40.50.720">
    <property type="entry name" value="NAD(P)-binding Rossmann-like Domain"/>
    <property type="match status" value="1"/>
</dbReference>
<feature type="domain" description="Thioester reductase (TE)" evidence="6">
    <location>
        <begin position="17"/>
        <end position="287"/>
    </location>
</feature>
<dbReference type="CDD" id="cd05236">
    <property type="entry name" value="FAR-N_SDR_e"/>
    <property type="match status" value="1"/>
</dbReference>
<feature type="transmembrane region" description="Helical" evidence="4">
    <location>
        <begin position="350"/>
        <end position="375"/>
    </location>
</feature>
<keyword evidence="4" id="KW-1133">Transmembrane helix</keyword>
<organism evidence="7 8">
    <name type="scientific">Polypedilum vanderplanki</name>
    <name type="common">Sleeping chironomid midge</name>
    <dbReference type="NCBI Taxonomy" id="319348"/>
    <lineage>
        <taxon>Eukaryota</taxon>
        <taxon>Metazoa</taxon>
        <taxon>Ecdysozoa</taxon>
        <taxon>Arthropoda</taxon>
        <taxon>Hexapoda</taxon>
        <taxon>Insecta</taxon>
        <taxon>Pterygota</taxon>
        <taxon>Neoptera</taxon>
        <taxon>Endopterygota</taxon>
        <taxon>Diptera</taxon>
        <taxon>Nematocera</taxon>
        <taxon>Chironomoidea</taxon>
        <taxon>Chironomidae</taxon>
        <taxon>Chironominae</taxon>
        <taxon>Polypedilum</taxon>
        <taxon>Polypedilum</taxon>
    </lineage>
</organism>
<dbReference type="InterPro" id="IPR036291">
    <property type="entry name" value="NAD(P)-bd_dom_sf"/>
</dbReference>
<keyword evidence="2 4" id="KW-0444">Lipid biosynthesis</keyword>
<dbReference type="EC" id="1.2.1.84" evidence="4"/>
<evidence type="ECO:0000313" key="8">
    <source>
        <dbReference type="Proteomes" id="UP001107558"/>
    </source>
</evidence>
<evidence type="ECO:0000259" key="5">
    <source>
        <dbReference type="Pfam" id="PF03015"/>
    </source>
</evidence>
<dbReference type="Pfam" id="PF07993">
    <property type="entry name" value="NAD_binding_4"/>
    <property type="match status" value="1"/>
</dbReference>
<dbReference type="InterPro" id="IPR033640">
    <property type="entry name" value="FAR_C"/>
</dbReference>
<gene>
    <name evidence="7" type="ORF">PVAND_016764</name>
</gene>
<comment type="caution">
    <text evidence="7">The sequence shown here is derived from an EMBL/GenBank/DDBJ whole genome shotgun (WGS) entry which is preliminary data.</text>
</comment>
<comment type="similarity">
    <text evidence="1 4">Belongs to the fatty acyl-CoA reductase family.</text>
</comment>